<feature type="transmembrane region" description="Helical" evidence="12">
    <location>
        <begin position="20"/>
        <end position="36"/>
    </location>
</feature>
<dbReference type="InterPro" id="IPR012336">
    <property type="entry name" value="Thioredoxin-like_fold"/>
</dbReference>
<sequence>MVVVRTRRLSDWLRTETGSAALLVAVTIAALIWANLPSDSYAELWHTEVGLSFGAHGVDMSLQHWINDGLMVLFFFVIGLEVRQEFSVGSLRDRRRAMVPLVAGVSGVVVPAVIYLLIAGRDAADGWGVVVGTDTAFLLGALAILGPRLSNQLRVFLLTLTVVDDFLAVSIIGVVYSDDLDVVALLIAVAGLVGLWLLSRTTVWRSAPYVTLVVVVWAATLASGVHPSLAGMAAGLLVPAAATERDHVESAKALFRDYWQSPEAGVARTARSGLARSISVNQRLHDVLRAPVSLFVVPVFALANAGIALGGGVLTDALASTITWGVVAGLVLGKFLGISLGAWLAVRAGLGRLPEGVGRGSLLGGSALAGIGFTVSLLIVGLAFTDTTQAAEATVGVLIAMVCAAALGWLIFTRARVKWGETTADLPITLEPPVDPEVDHVRGPVDAPLTVVEFMDFECPFCAKTTGMWNDVHAHFGDEVRYIVRHLPIYEYHPHAYLAALAAEAAGEQGRFWEMHDLLFANQAELSSEHLVGYAEQLDLDVSRFVLDLESSELAGRISDDERSAEASGARGTPTFFLNGRRHRGPHDARTVIAALEENHDAQSAARRRS</sequence>
<comment type="function">
    <text evidence="12">Na(+)/H(+) antiporter that extrudes sodium in exchange for external protons.</text>
</comment>
<evidence type="ECO:0000256" key="11">
    <source>
        <dbReference type="ARBA" id="ARBA00023201"/>
    </source>
</evidence>
<evidence type="ECO:0000256" key="1">
    <source>
        <dbReference type="ARBA" id="ARBA00004429"/>
    </source>
</evidence>
<feature type="domain" description="Thioredoxin" evidence="14">
    <location>
        <begin position="417"/>
        <end position="601"/>
    </location>
</feature>
<feature type="transmembrane region" description="Helical" evidence="12">
    <location>
        <begin position="182"/>
        <end position="199"/>
    </location>
</feature>
<evidence type="ECO:0000256" key="13">
    <source>
        <dbReference type="SAM" id="MobiDB-lite"/>
    </source>
</evidence>
<comment type="catalytic activity">
    <reaction evidence="12">
        <text>Na(+)(in) + 2 H(+)(out) = Na(+)(out) + 2 H(+)(in)</text>
        <dbReference type="Rhea" id="RHEA:29251"/>
        <dbReference type="ChEBI" id="CHEBI:15378"/>
        <dbReference type="ChEBI" id="CHEBI:29101"/>
    </reaction>
</comment>
<name>A0ABS9DCX0_9ACTN</name>
<dbReference type="HAMAP" id="MF_01844">
    <property type="entry name" value="NhaA"/>
    <property type="match status" value="1"/>
</dbReference>
<evidence type="ECO:0000256" key="12">
    <source>
        <dbReference type="HAMAP-Rule" id="MF_01844"/>
    </source>
</evidence>
<dbReference type="PANTHER" id="PTHR30341:SF0">
    <property type="entry name" value="NA(+)_H(+) ANTIPORTER NHAA"/>
    <property type="match status" value="1"/>
</dbReference>
<reference evidence="15" key="1">
    <citation type="submission" date="2022-01" db="EMBL/GenBank/DDBJ databases">
        <title>Gordonia xiamenensis sp. nov., isolated from surface seawater in Xiamen.</title>
        <authorList>
            <person name="He Y.F."/>
        </authorList>
    </citation>
    <scope>NUCLEOTIDE SEQUENCE</scope>
    <source>
        <strain evidence="15">GW1C4-4</strain>
    </source>
</reference>
<evidence type="ECO:0000256" key="9">
    <source>
        <dbReference type="ARBA" id="ARBA00023065"/>
    </source>
</evidence>
<comment type="similarity">
    <text evidence="12">Belongs to the NhaA Na(+)/H(+) (TC 2.A.33) antiporter family.</text>
</comment>
<dbReference type="InterPro" id="IPR036249">
    <property type="entry name" value="Thioredoxin-like_sf"/>
</dbReference>
<dbReference type="Pfam" id="PF13462">
    <property type="entry name" value="Thioredoxin_4"/>
    <property type="match status" value="1"/>
</dbReference>
<dbReference type="NCBIfam" id="TIGR00773">
    <property type="entry name" value="NhaA"/>
    <property type="match status" value="1"/>
</dbReference>
<dbReference type="InterPro" id="IPR004670">
    <property type="entry name" value="NhaA"/>
</dbReference>
<keyword evidence="11 12" id="KW-0739">Sodium transport</keyword>
<keyword evidence="16" id="KW-1185">Reference proteome</keyword>
<evidence type="ECO:0000256" key="10">
    <source>
        <dbReference type="ARBA" id="ARBA00023136"/>
    </source>
</evidence>
<organism evidence="15 16">
    <name type="scientific">Gordonia tangerina</name>
    <dbReference type="NCBI Taxonomy" id="2911060"/>
    <lineage>
        <taxon>Bacteria</taxon>
        <taxon>Bacillati</taxon>
        <taxon>Actinomycetota</taxon>
        <taxon>Actinomycetes</taxon>
        <taxon>Mycobacteriales</taxon>
        <taxon>Gordoniaceae</taxon>
        <taxon>Gordonia</taxon>
    </lineage>
</organism>
<accession>A0ABS9DCX0</accession>
<feature type="transmembrane region" description="Helical" evidence="12">
    <location>
        <begin position="157"/>
        <end position="176"/>
    </location>
</feature>
<dbReference type="InterPro" id="IPR023171">
    <property type="entry name" value="Na/H_antiporter_dom_sf"/>
</dbReference>
<feature type="transmembrane region" description="Helical" evidence="12">
    <location>
        <begin position="292"/>
        <end position="314"/>
    </location>
</feature>
<evidence type="ECO:0000256" key="6">
    <source>
        <dbReference type="ARBA" id="ARBA00022692"/>
    </source>
</evidence>
<evidence type="ECO:0000313" key="16">
    <source>
        <dbReference type="Proteomes" id="UP001108089"/>
    </source>
</evidence>
<keyword evidence="7 12" id="KW-1133">Transmembrane helix</keyword>
<feature type="transmembrane region" description="Helical" evidence="12">
    <location>
        <begin position="126"/>
        <end position="145"/>
    </location>
</feature>
<evidence type="ECO:0000313" key="15">
    <source>
        <dbReference type="EMBL" id="MCF3937060.1"/>
    </source>
</evidence>
<feature type="region of interest" description="Disordered" evidence="13">
    <location>
        <begin position="558"/>
        <end position="584"/>
    </location>
</feature>
<evidence type="ECO:0000256" key="4">
    <source>
        <dbReference type="ARBA" id="ARBA00022449"/>
    </source>
</evidence>
<dbReference type="Pfam" id="PF06965">
    <property type="entry name" value="Na_H_antiport_1"/>
    <property type="match status" value="1"/>
</dbReference>
<keyword evidence="4 12" id="KW-0050">Antiport</keyword>
<dbReference type="PANTHER" id="PTHR30341">
    <property type="entry name" value="SODIUM ION/PROTON ANTIPORTER NHAA-RELATED"/>
    <property type="match status" value="1"/>
</dbReference>
<dbReference type="PROSITE" id="PS51352">
    <property type="entry name" value="THIOREDOXIN_2"/>
    <property type="match status" value="1"/>
</dbReference>
<feature type="transmembrane region" description="Helical" evidence="12">
    <location>
        <begin position="101"/>
        <end position="120"/>
    </location>
</feature>
<evidence type="ECO:0000256" key="3">
    <source>
        <dbReference type="ARBA" id="ARBA00022448"/>
    </source>
</evidence>
<comment type="similarity">
    <text evidence="2">In the N-terminal section; belongs to the NhaA Na(+)/H(+) (TC 2.A.33) antiporter family.</text>
</comment>
<evidence type="ECO:0000256" key="2">
    <source>
        <dbReference type="ARBA" id="ARBA00007006"/>
    </source>
</evidence>
<dbReference type="EMBL" id="JAKGCU010000001">
    <property type="protein sequence ID" value="MCF3937060.1"/>
    <property type="molecule type" value="Genomic_DNA"/>
</dbReference>
<comment type="subcellular location">
    <subcellularLocation>
        <location evidence="1">Cell inner membrane</location>
        <topology evidence="1">Multi-pass membrane protein</topology>
    </subcellularLocation>
    <subcellularLocation>
        <location evidence="12">Cell membrane</location>
        <topology evidence="12">Multi-pass membrane protein</topology>
    </subcellularLocation>
</comment>
<keyword evidence="10 12" id="KW-0472">Membrane</keyword>
<evidence type="ECO:0000256" key="5">
    <source>
        <dbReference type="ARBA" id="ARBA00022475"/>
    </source>
</evidence>
<keyword evidence="6 12" id="KW-0812">Transmembrane</keyword>
<evidence type="ECO:0000256" key="8">
    <source>
        <dbReference type="ARBA" id="ARBA00023053"/>
    </source>
</evidence>
<keyword evidence="8 12" id="KW-0915">Sodium</keyword>
<proteinExistence type="inferred from homology"/>
<keyword evidence="9 12" id="KW-0406">Ion transport</keyword>
<dbReference type="Gene3D" id="1.20.1530.10">
    <property type="entry name" value="Na+/H+ antiporter like domain"/>
    <property type="match status" value="1"/>
</dbReference>
<evidence type="ECO:0000256" key="7">
    <source>
        <dbReference type="ARBA" id="ARBA00022989"/>
    </source>
</evidence>
<keyword evidence="5 12" id="KW-1003">Cell membrane</keyword>
<comment type="caution">
    <text evidence="15">The sequence shown here is derived from an EMBL/GenBank/DDBJ whole genome shotgun (WGS) entry which is preliminary data.</text>
</comment>
<dbReference type="Gene3D" id="3.40.30.10">
    <property type="entry name" value="Glutaredoxin"/>
    <property type="match status" value="1"/>
</dbReference>
<feature type="transmembrane region" description="Helical" evidence="12">
    <location>
        <begin position="362"/>
        <end position="384"/>
    </location>
</feature>
<protein>
    <recommendedName>
        <fullName evidence="12">Na(+)/H(+) antiporter NhaA</fullName>
    </recommendedName>
    <alternativeName>
        <fullName evidence="12">Sodium/proton antiporter NhaA</fullName>
    </alternativeName>
</protein>
<dbReference type="Proteomes" id="UP001108089">
    <property type="component" value="Unassembled WGS sequence"/>
</dbReference>
<dbReference type="InterPro" id="IPR013766">
    <property type="entry name" value="Thioredoxin_domain"/>
</dbReference>
<dbReference type="SUPFAM" id="SSF52833">
    <property type="entry name" value="Thioredoxin-like"/>
    <property type="match status" value="1"/>
</dbReference>
<feature type="transmembrane region" description="Helical" evidence="12">
    <location>
        <begin position="326"/>
        <end position="350"/>
    </location>
</feature>
<feature type="transmembrane region" description="Helical" evidence="12">
    <location>
        <begin position="390"/>
        <end position="412"/>
    </location>
</feature>
<gene>
    <name evidence="12 15" type="primary">nhaA</name>
    <name evidence="15" type="ORF">L1892_01510</name>
</gene>
<evidence type="ECO:0000259" key="14">
    <source>
        <dbReference type="PROSITE" id="PS51352"/>
    </source>
</evidence>
<keyword evidence="3 12" id="KW-0813">Transport</keyword>